<evidence type="ECO:0000256" key="11">
    <source>
        <dbReference type="ARBA" id="ARBA00022840"/>
    </source>
</evidence>
<dbReference type="EMBL" id="CATQJA010002659">
    <property type="protein sequence ID" value="CAJ0580176.1"/>
    <property type="molecule type" value="Genomic_DNA"/>
</dbReference>
<dbReference type="InterPro" id="IPR036179">
    <property type="entry name" value="Ig-like_dom_sf"/>
</dbReference>
<keyword evidence="6" id="KW-0808">Transferase</keyword>
<dbReference type="AlphaFoldDB" id="A0AA36D3S7"/>
<evidence type="ECO:0000256" key="18">
    <source>
        <dbReference type="ARBA" id="ARBA00023319"/>
    </source>
</evidence>
<dbReference type="Pfam" id="PF07679">
    <property type="entry name" value="I-set"/>
    <property type="match status" value="1"/>
</dbReference>
<keyword evidence="13 19" id="KW-0472">Membrane</keyword>
<evidence type="ECO:0000256" key="19">
    <source>
        <dbReference type="SAM" id="Phobius"/>
    </source>
</evidence>
<dbReference type="PANTHER" id="PTHR24416:SF602">
    <property type="entry name" value="PROTEIN VER-1-RELATED"/>
    <property type="match status" value="1"/>
</dbReference>
<dbReference type="CDD" id="cd00096">
    <property type="entry name" value="Ig"/>
    <property type="match status" value="1"/>
</dbReference>
<evidence type="ECO:0000256" key="16">
    <source>
        <dbReference type="ARBA" id="ARBA00023170"/>
    </source>
</evidence>
<dbReference type="SMART" id="SM00219">
    <property type="entry name" value="TyrKc"/>
    <property type="match status" value="1"/>
</dbReference>
<keyword evidence="7 19" id="KW-0812">Transmembrane</keyword>
<feature type="transmembrane region" description="Helical" evidence="19">
    <location>
        <begin position="502"/>
        <end position="524"/>
    </location>
</feature>
<comment type="similarity">
    <text evidence="3">Belongs to the nematode transthyretin-like family.</text>
</comment>
<dbReference type="SUPFAM" id="SSF48726">
    <property type="entry name" value="Immunoglobulin"/>
    <property type="match status" value="1"/>
</dbReference>
<dbReference type="FunFam" id="1.10.510.10:FF:000554">
    <property type="entry name" value="Predicted protein"/>
    <property type="match status" value="1"/>
</dbReference>
<evidence type="ECO:0008006" key="24">
    <source>
        <dbReference type="Google" id="ProtNLM"/>
    </source>
</evidence>
<evidence type="ECO:0000256" key="1">
    <source>
        <dbReference type="ARBA" id="ARBA00004162"/>
    </source>
</evidence>
<evidence type="ECO:0000259" key="20">
    <source>
        <dbReference type="PROSITE" id="PS50011"/>
    </source>
</evidence>
<evidence type="ECO:0000256" key="17">
    <source>
        <dbReference type="ARBA" id="ARBA00023180"/>
    </source>
</evidence>
<evidence type="ECO:0000256" key="3">
    <source>
        <dbReference type="ARBA" id="ARBA00010112"/>
    </source>
</evidence>
<dbReference type="GO" id="GO:0005886">
    <property type="term" value="C:plasma membrane"/>
    <property type="evidence" value="ECO:0007669"/>
    <property type="project" value="UniProtKB-SubCell"/>
</dbReference>
<feature type="domain" description="Ig-like" evidence="21">
    <location>
        <begin position="416"/>
        <end position="483"/>
    </location>
</feature>
<feature type="domain" description="Ig-like" evidence="21">
    <location>
        <begin position="332"/>
        <end position="407"/>
    </location>
</feature>
<keyword evidence="15" id="KW-1015">Disulfide bond</keyword>
<reference evidence="22" key="1">
    <citation type="submission" date="2023-06" db="EMBL/GenBank/DDBJ databases">
        <authorList>
            <person name="Delattre M."/>
        </authorList>
    </citation>
    <scope>NUCLEOTIDE SEQUENCE</scope>
    <source>
        <strain evidence="22">AF72</strain>
    </source>
</reference>
<evidence type="ECO:0000256" key="14">
    <source>
        <dbReference type="ARBA" id="ARBA00023137"/>
    </source>
</evidence>
<dbReference type="FunFam" id="3.30.200.20:FF:000586">
    <property type="entry name" value="Receptor protein-tyrosine kinase"/>
    <property type="match status" value="1"/>
</dbReference>
<dbReference type="Pfam" id="PF01060">
    <property type="entry name" value="TTR-52"/>
    <property type="match status" value="2"/>
</dbReference>
<dbReference type="InterPro" id="IPR013783">
    <property type="entry name" value="Ig-like_fold"/>
</dbReference>
<dbReference type="GO" id="GO:0004714">
    <property type="term" value="F:transmembrane receptor protein tyrosine kinase activity"/>
    <property type="evidence" value="ECO:0007669"/>
    <property type="project" value="TreeGrafter"/>
</dbReference>
<evidence type="ECO:0000256" key="7">
    <source>
        <dbReference type="ARBA" id="ARBA00022692"/>
    </source>
</evidence>
<dbReference type="InterPro" id="IPR003599">
    <property type="entry name" value="Ig_sub"/>
</dbReference>
<dbReference type="Proteomes" id="UP001177023">
    <property type="component" value="Unassembled WGS sequence"/>
</dbReference>
<dbReference type="SUPFAM" id="SSF56112">
    <property type="entry name" value="Protein kinase-like (PK-like)"/>
    <property type="match status" value="1"/>
</dbReference>
<dbReference type="PROSITE" id="PS50835">
    <property type="entry name" value="IG_LIKE"/>
    <property type="match status" value="2"/>
</dbReference>
<evidence type="ECO:0000256" key="8">
    <source>
        <dbReference type="ARBA" id="ARBA00022729"/>
    </source>
</evidence>
<dbReference type="InterPro" id="IPR001534">
    <property type="entry name" value="Transthyretin-like"/>
</dbReference>
<evidence type="ECO:0000256" key="5">
    <source>
        <dbReference type="ARBA" id="ARBA00022525"/>
    </source>
</evidence>
<name>A0AA36D3S7_9BILA</name>
<dbReference type="SMART" id="SM00409">
    <property type="entry name" value="IG"/>
    <property type="match status" value="2"/>
</dbReference>
<keyword evidence="10" id="KW-0418">Kinase</keyword>
<evidence type="ECO:0000256" key="9">
    <source>
        <dbReference type="ARBA" id="ARBA00022741"/>
    </source>
</evidence>
<keyword evidence="11" id="KW-0067">ATP-binding</keyword>
<evidence type="ECO:0000313" key="22">
    <source>
        <dbReference type="EMBL" id="CAJ0580176.1"/>
    </source>
</evidence>
<protein>
    <recommendedName>
        <fullName evidence="24">Receptor protein-tyrosine kinase</fullName>
    </recommendedName>
</protein>
<dbReference type="InterPro" id="IPR020635">
    <property type="entry name" value="Tyr_kinase_cat_dom"/>
</dbReference>
<dbReference type="PROSITE" id="PS00109">
    <property type="entry name" value="PROTEIN_KINASE_TYR"/>
    <property type="match status" value="1"/>
</dbReference>
<keyword evidence="16" id="KW-0675">Receptor</keyword>
<sequence length="953" mass="106227">MLGAAPVFGNQECVLVTGKVGCLNDAGAAAGVKVELWDSDALWEADVFINRFGFKDDDLMRETLTNEDGKFKLYGCASDTDVLPGLFGKNKPDPYLKIHHNCSGPGQVKRMDLLQQFLGDKQEVRRTLYLNPAHKMPLAVVVCIRDPNNQDGCPGSIAVTSPGSILLVRPMVRICLLFLRIFGLAWASYECVDLYGRVSCGHDEARAANVEVQLWDSDGFLGIQRFNEDDLMGSTRTNAAGNFSVYGCAMDPNFLFIPDRPDPYLKIKHNCNGVAGGETLTVPLNQTFEPVKVYLDIRLSSPQMLEAYAQKKQEQGPSGVDLSVFHDGGLIPGMDPEQIRAGDTAVITCRSSSGANLEWTKNDAPLKQGSRSDRIRLENITAADDGNYKCHQHTAGRLTLVGAKTLTVNAREPIEPFSHTSSHMTDQIVNLRCPIPGAANKQIVWTKDGGPIGQHLGHTGNQSHLLFLTPFTQEHEGNYTCELAGVPAIFRLLFIKPPPIELHWIIVAFTTFSVCLFVIFLLVAKCRKHQKRAKNLTVELYEMQQALLNKGFSWDQLRKEMLPMDQQVEKLAYEASLFEIPPRHLRIGDTIDSGHFGLVKKGWLKPRISGGGGEEVLVAVKMALNLEDTKQQKMLTEELKIMGAIRPHRNILRLLGAVTKDMRTGRLYIVTEFCERGSLLHYVQGLGKESRISIESPRYPSPTTVFESIFNSSSTESGPPVPKIIADAASAEMESLLTVQDLDVISELLDFAIQIAQGMAFLSEVPCVHRDLAARNVLLTRDKTCRIADFGLAKRMMNDYYRKAPDSDERMPTRWLSPEALGTMRYTQASDVWSFGILLYEMFTLGDKPYPGVGNEVLPGKIKDGLRCPRPKYATDAFYAFMNDCWALSPAKRPNFKAIRMFQLSNQQLELEEPKPKVEIFEVQNSIYFGSANTHDNYEPVTRRLQKNIDGLN</sequence>
<dbReference type="InterPro" id="IPR011009">
    <property type="entry name" value="Kinase-like_dom_sf"/>
</dbReference>
<dbReference type="Gene3D" id="1.10.510.10">
    <property type="entry name" value="Transferase(Phosphotransferase) domain 1"/>
    <property type="match status" value="1"/>
</dbReference>
<evidence type="ECO:0000256" key="15">
    <source>
        <dbReference type="ARBA" id="ARBA00023157"/>
    </source>
</evidence>
<proteinExistence type="inferred from homology"/>
<comment type="caution">
    <text evidence="22">The sequence shown here is derived from an EMBL/GenBank/DDBJ whole genome shotgun (WGS) entry which is preliminary data.</text>
</comment>
<dbReference type="Gene3D" id="2.60.40.3330">
    <property type="match status" value="2"/>
</dbReference>
<keyword evidence="17" id="KW-0325">Glycoprotein</keyword>
<dbReference type="GO" id="GO:0043235">
    <property type="term" value="C:receptor complex"/>
    <property type="evidence" value="ECO:0007669"/>
    <property type="project" value="TreeGrafter"/>
</dbReference>
<evidence type="ECO:0000256" key="2">
    <source>
        <dbReference type="ARBA" id="ARBA00004613"/>
    </source>
</evidence>
<evidence type="ECO:0000313" key="23">
    <source>
        <dbReference type="Proteomes" id="UP001177023"/>
    </source>
</evidence>
<gene>
    <name evidence="22" type="ORF">MSPICULIGERA_LOCUS18377</name>
</gene>
<dbReference type="GO" id="GO:0005524">
    <property type="term" value="F:ATP binding"/>
    <property type="evidence" value="ECO:0007669"/>
    <property type="project" value="UniProtKB-KW"/>
</dbReference>
<evidence type="ECO:0000256" key="6">
    <source>
        <dbReference type="ARBA" id="ARBA00022679"/>
    </source>
</evidence>
<dbReference type="InterPro" id="IPR001245">
    <property type="entry name" value="Ser-Thr/Tyr_kinase_cat_dom"/>
</dbReference>
<comment type="subcellular location">
    <subcellularLocation>
        <location evidence="1">Cell membrane</location>
        <topology evidence="1">Single-pass membrane protein</topology>
    </subcellularLocation>
    <subcellularLocation>
        <location evidence="2">Secreted</location>
    </subcellularLocation>
</comment>
<dbReference type="GO" id="GO:0009986">
    <property type="term" value="C:cell surface"/>
    <property type="evidence" value="ECO:0007669"/>
    <property type="project" value="InterPro"/>
</dbReference>
<keyword evidence="14" id="KW-0829">Tyrosine-protein kinase</keyword>
<dbReference type="InterPro" id="IPR007110">
    <property type="entry name" value="Ig-like_dom"/>
</dbReference>
<keyword evidence="9" id="KW-0547">Nucleotide-binding</keyword>
<accession>A0AA36D3S7</accession>
<dbReference type="PROSITE" id="PS50011">
    <property type="entry name" value="PROTEIN_KINASE_DOM"/>
    <property type="match status" value="1"/>
</dbReference>
<keyword evidence="12 19" id="KW-1133">Transmembrane helix</keyword>
<dbReference type="PANTHER" id="PTHR24416">
    <property type="entry name" value="TYROSINE-PROTEIN KINASE RECEPTOR"/>
    <property type="match status" value="1"/>
</dbReference>
<keyword evidence="4" id="KW-1003">Cell membrane</keyword>
<keyword evidence="8" id="KW-0732">Signal</keyword>
<dbReference type="InterPro" id="IPR008266">
    <property type="entry name" value="Tyr_kinase_AS"/>
</dbReference>
<evidence type="ECO:0000256" key="13">
    <source>
        <dbReference type="ARBA" id="ARBA00023136"/>
    </source>
</evidence>
<dbReference type="Gene3D" id="3.30.200.20">
    <property type="entry name" value="Phosphorylase Kinase, domain 1"/>
    <property type="match status" value="1"/>
</dbReference>
<dbReference type="CDD" id="cd00192">
    <property type="entry name" value="PTKc"/>
    <property type="match status" value="1"/>
</dbReference>
<evidence type="ECO:0000256" key="12">
    <source>
        <dbReference type="ARBA" id="ARBA00022989"/>
    </source>
</evidence>
<dbReference type="InterPro" id="IPR038479">
    <property type="entry name" value="Transthyretin-like_sf"/>
</dbReference>
<dbReference type="Gene3D" id="2.60.40.10">
    <property type="entry name" value="Immunoglobulins"/>
    <property type="match status" value="2"/>
</dbReference>
<dbReference type="InterPro" id="IPR000719">
    <property type="entry name" value="Prot_kinase_dom"/>
</dbReference>
<feature type="non-terminal residue" evidence="22">
    <location>
        <position position="953"/>
    </location>
</feature>
<organism evidence="22 23">
    <name type="scientific">Mesorhabditis spiculigera</name>
    <dbReference type="NCBI Taxonomy" id="96644"/>
    <lineage>
        <taxon>Eukaryota</taxon>
        <taxon>Metazoa</taxon>
        <taxon>Ecdysozoa</taxon>
        <taxon>Nematoda</taxon>
        <taxon>Chromadorea</taxon>
        <taxon>Rhabditida</taxon>
        <taxon>Rhabditina</taxon>
        <taxon>Rhabditomorpha</taxon>
        <taxon>Rhabditoidea</taxon>
        <taxon>Rhabditidae</taxon>
        <taxon>Mesorhabditinae</taxon>
        <taxon>Mesorhabditis</taxon>
    </lineage>
</organism>
<keyword evidence="5" id="KW-0964">Secreted</keyword>
<dbReference type="SMART" id="SM00408">
    <property type="entry name" value="IGc2"/>
    <property type="match status" value="2"/>
</dbReference>
<evidence type="ECO:0000256" key="10">
    <source>
        <dbReference type="ARBA" id="ARBA00022777"/>
    </source>
</evidence>
<dbReference type="GO" id="GO:0045138">
    <property type="term" value="P:nematode male tail tip morphogenesis"/>
    <property type="evidence" value="ECO:0007669"/>
    <property type="project" value="UniProtKB-ARBA"/>
</dbReference>
<dbReference type="Pfam" id="PF07714">
    <property type="entry name" value="PK_Tyr_Ser-Thr"/>
    <property type="match status" value="1"/>
</dbReference>
<dbReference type="InterPro" id="IPR003598">
    <property type="entry name" value="Ig_sub2"/>
</dbReference>
<evidence type="ECO:0000256" key="4">
    <source>
        <dbReference type="ARBA" id="ARBA00022475"/>
    </source>
</evidence>
<dbReference type="GO" id="GO:0005576">
    <property type="term" value="C:extracellular region"/>
    <property type="evidence" value="ECO:0007669"/>
    <property type="project" value="UniProtKB-SubCell"/>
</dbReference>
<dbReference type="InterPro" id="IPR013098">
    <property type="entry name" value="Ig_I-set"/>
</dbReference>
<feature type="domain" description="Protein kinase" evidence="20">
    <location>
        <begin position="585"/>
        <end position="909"/>
    </location>
</feature>
<evidence type="ECO:0000259" key="21">
    <source>
        <dbReference type="PROSITE" id="PS50835"/>
    </source>
</evidence>
<keyword evidence="23" id="KW-1185">Reference proteome</keyword>
<keyword evidence="18" id="KW-0393">Immunoglobulin domain</keyword>
<dbReference type="GO" id="GO:0007169">
    <property type="term" value="P:cell surface receptor protein tyrosine kinase signaling pathway"/>
    <property type="evidence" value="ECO:0007669"/>
    <property type="project" value="TreeGrafter"/>
</dbReference>
<dbReference type="InterPro" id="IPR050122">
    <property type="entry name" value="RTK"/>
</dbReference>